<dbReference type="Proteomes" id="UP001500880">
    <property type="component" value="Unassembled WGS sequence"/>
</dbReference>
<keyword evidence="3" id="KW-1185">Reference proteome</keyword>
<organism evidence="2 3">
    <name type="scientific">Salinibacillus aidingensis</name>
    <dbReference type="NCBI Taxonomy" id="237684"/>
    <lineage>
        <taxon>Bacteria</taxon>
        <taxon>Bacillati</taxon>
        <taxon>Bacillota</taxon>
        <taxon>Bacilli</taxon>
        <taxon>Bacillales</taxon>
        <taxon>Bacillaceae</taxon>
        <taxon>Salinibacillus</taxon>
    </lineage>
</organism>
<accession>A0ABN1B168</accession>
<dbReference type="EMBL" id="BAAADO010000002">
    <property type="protein sequence ID" value="GAA0487772.1"/>
    <property type="molecule type" value="Genomic_DNA"/>
</dbReference>
<feature type="compositionally biased region" description="Low complexity" evidence="1">
    <location>
        <begin position="65"/>
        <end position="87"/>
    </location>
</feature>
<comment type="caution">
    <text evidence="2">The sequence shown here is derived from an EMBL/GenBank/DDBJ whole genome shotgun (WGS) entry which is preliminary data.</text>
</comment>
<feature type="region of interest" description="Disordered" evidence="1">
    <location>
        <begin position="46"/>
        <end position="102"/>
    </location>
</feature>
<proteinExistence type="predicted"/>
<evidence type="ECO:0008006" key="4">
    <source>
        <dbReference type="Google" id="ProtNLM"/>
    </source>
</evidence>
<name>A0ABN1B168_9BACI</name>
<sequence length="102" mass="11345">MPVSDRKVLKKMLNEVHQAMENAHDPGKMKEHIKSVRVLTDLFIDEETSTSETEVMRKLTQESVPESSATQQTSTPSPSPSTGQRQTTIDHDGANGDSIFDF</sequence>
<evidence type="ECO:0000313" key="2">
    <source>
        <dbReference type="EMBL" id="GAA0487772.1"/>
    </source>
</evidence>
<dbReference type="Pfam" id="PF17261">
    <property type="entry name" value="DUF5327"/>
    <property type="match status" value="1"/>
</dbReference>
<evidence type="ECO:0000313" key="3">
    <source>
        <dbReference type="Proteomes" id="UP001500880"/>
    </source>
</evidence>
<gene>
    <name evidence="2" type="ORF">GCM10008986_11640</name>
</gene>
<evidence type="ECO:0000256" key="1">
    <source>
        <dbReference type="SAM" id="MobiDB-lite"/>
    </source>
</evidence>
<reference evidence="2 3" key="1">
    <citation type="journal article" date="2019" name="Int. J. Syst. Evol. Microbiol.">
        <title>The Global Catalogue of Microorganisms (GCM) 10K type strain sequencing project: providing services to taxonomists for standard genome sequencing and annotation.</title>
        <authorList>
            <consortium name="The Broad Institute Genomics Platform"/>
            <consortium name="The Broad Institute Genome Sequencing Center for Infectious Disease"/>
            <person name="Wu L."/>
            <person name="Ma J."/>
        </authorList>
    </citation>
    <scope>NUCLEOTIDE SEQUENCE [LARGE SCALE GENOMIC DNA]</scope>
    <source>
        <strain evidence="2 3">JCM 12389</strain>
    </source>
</reference>
<dbReference type="InterPro" id="IPR035218">
    <property type="entry name" value="DUF5327"/>
</dbReference>
<dbReference type="RefSeq" id="WP_343838647.1">
    <property type="nucleotide sequence ID" value="NZ_BAAADO010000002.1"/>
</dbReference>
<protein>
    <recommendedName>
        <fullName evidence="4">YwdI family protein</fullName>
    </recommendedName>
</protein>